<accession>A0A658QUV4</accession>
<protein>
    <submittedName>
        <fullName evidence="1">Uncharacterized protein</fullName>
    </submittedName>
</protein>
<organism evidence="1 2">
    <name type="scientific">Caballeronia concitans</name>
    <dbReference type="NCBI Taxonomy" id="1777133"/>
    <lineage>
        <taxon>Bacteria</taxon>
        <taxon>Pseudomonadati</taxon>
        <taxon>Pseudomonadota</taxon>
        <taxon>Betaproteobacteria</taxon>
        <taxon>Burkholderiales</taxon>
        <taxon>Burkholderiaceae</taxon>
        <taxon>Caballeronia</taxon>
    </lineage>
</organism>
<name>A0A658QUV4_9BURK</name>
<proteinExistence type="predicted"/>
<reference evidence="1 2" key="1">
    <citation type="submission" date="2016-01" db="EMBL/GenBank/DDBJ databases">
        <authorList>
            <person name="Peeters C."/>
        </authorList>
    </citation>
    <scope>NUCLEOTIDE SEQUENCE [LARGE SCALE GENOMIC DNA]</scope>
    <source>
        <strain evidence="1">LMG 29315</strain>
    </source>
</reference>
<evidence type="ECO:0000313" key="1">
    <source>
        <dbReference type="EMBL" id="SAL23377.1"/>
    </source>
</evidence>
<dbReference type="AlphaFoldDB" id="A0A658QUV4"/>
<comment type="caution">
    <text evidence="1">The sequence shown here is derived from an EMBL/GenBank/DDBJ whole genome shotgun (WGS) entry which is preliminary data.</text>
</comment>
<sequence>MFEHTVCDIAKEALATNRLRYAFQCDCYGDSERALPHPCISLAEFVRSGVRACWL</sequence>
<keyword evidence="2" id="KW-1185">Reference proteome</keyword>
<gene>
    <name evidence="1" type="ORF">AWB72_01703</name>
</gene>
<evidence type="ECO:0000313" key="2">
    <source>
        <dbReference type="Proteomes" id="UP000198263"/>
    </source>
</evidence>
<dbReference type="EMBL" id="FCNV02000002">
    <property type="protein sequence ID" value="SAL23377.1"/>
    <property type="molecule type" value="Genomic_DNA"/>
</dbReference>
<dbReference type="Proteomes" id="UP000198263">
    <property type="component" value="Unassembled WGS sequence"/>
</dbReference>